<protein>
    <submittedName>
        <fullName evidence="1">Uncharacterized protein</fullName>
    </submittedName>
</protein>
<dbReference type="RefSeq" id="WP_345427936.1">
    <property type="nucleotide sequence ID" value="NZ_BAABGT010000122.1"/>
</dbReference>
<proteinExistence type="predicted"/>
<organism evidence="1 2">
    <name type="scientific">Pseudonocardia xishanensis</name>
    <dbReference type="NCBI Taxonomy" id="630995"/>
    <lineage>
        <taxon>Bacteria</taxon>
        <taxon>Bacillati</taxon>
        <taxon>Actinomycetota</taxon>
        <taxon>Actinomycetes</taxon>
        <taxon>Pseudonocardiales</taxon>
        <taxon>Pseudonocardiaceae</taxon>
        <taxon>Pseudonocardia</taxon>
    </lineage>
</organism>
<dbReference type="EMBL" id="BAABGT010000122">
    <property type="protein sequence ID" value="GAA4560158.1"/>
    <property type="molecule type" value="Genomic_DNA"/>
</dbReference>
<dbReference type="Proteomes" id="UP001501598">
    <property type="component" value="Unassembled WGS sequence"/>
</dbReference>
<gene>
    <name evidence="1" type="ORF">GCM10023175_69590</name>
</gene>
<comment type="caution">
    <text evidence="1">The sequence shown here is derived from an EMBL/GenBank/DDBJ whole genome shotgun (WGS) entry which is preliminary data.</text>
</comment>
<sequence>MSETDPVIDTVRALLAAAHLPASDAEIEAYAIGYPGLRAGVEALYAAPEVRYLDPALRFQADPGPAADWAG</sequence>
<reference evidence="2" key="1">
    <citation type="journal article" date="2019" name="Int. J. Syst. Evol. Microbiol.">
        <title>The Global Catalogue of Microorganisms (GCM) 10K type strain sequencing project: providing services to taxonomists for standard genome sequencing and annotation.</title>
        <authorList>
            <consortium name="The Broad Institute Genomics Platform"/>
            <consortium name="The Broad Institute Genome Sequencing Center for Infectious Disease"/>
            <person name="Wu L."/>
            <person name="Ma J."/>
        </authorList>
    </citation>
    <scope>NUCLEOTIDE SEQUENCE [LARGE SCALE GENOMIC DNA]</scope>
    <source>
        <strain evidence="2">JCM 17906</strain>
    </source>
</reference>
<accession>A0ABP8S446</accession>
<evidence type="ECO:0000313" key="1">
    <source>
        <dbReference type="EMBL" id="GAA4560158.1"/>
    </source>
</evidence>
<evidence type="ECO:0000313" key="2">
    <source>
        <dbReference type="Proteomes" id="UP001501598"/>
    </source>
</evidence>
<keyword evidence="2" id="KW-1185">Reference proteome</keyword>
<name>A0ABP8S446_9PSEU</name>